<proteinExistence type="predicted"/>
<dbReference type="InterPro" id="IPR050505">
    <property type="entry name" value="WDR55/POC1"/>
</dbReference>
<accession>A0A564YL45</accession>
<feature type="compositionally biased region" description="Basic and acidic residues" evidence="4">
    <location>
        <begin position="251"/>
        <end position="260"/>
    </location>
</feature>
<dbReference type="InterPro" id="IPR036388">
    <property type="entry name" value="WH-like_DNA-bd_sf"/>
</dbReference>
<feature type="region of interest" description="Disordered" evidence="4">
    <location>
        <begin position="641"/>
        <end position="660"/>
    </location>
</feature>
<evidence type="ECO:0000256" key="3">
    <source>
        <dbReference type="PROSITE-ProRule" id="PRU00221"/>
    </source>
</evidence>
<reference evidence="6 7" key="1">
    <citation type="submission" date="2019-07" db="EMBL/GenBank/DDBJ databases">
        <authorList>
            <person name="Jastrzebski P J."/>
            <person name="Paukszto L."/>
            <person name="Jastrzebski P J."/>
        </authorList>
    </citation>
    <scope>NUCLEOTIDE SEQUENCE [LARGE SCALE GENOMIC DNA]</scope>
    <source>
        <strain evidence="6 7">WMS-il1</strain>
    </source>
</reference>
<dbReference type="Gene3D" id="1.10.10.10">
    <property type="entry name" value="Winged helix-like DNA-binding domain superfamily/Winged helix DNA-binding domain"/>
    <property type="match status" value="1"/>
</dbReference>
<evidence type="ECO:0000259" key="5">
    <source>
        <dbReference type="Pfam" id="PF17908"/>
    </source>
</evidence>
<dbReference type="PANTHER" id="PTHR44019:SF8">
    <property type="entry name" value="POC1 CENTRIOLAR PROTEIN HOMOLOG"/>
    <property type="match status" value="1"/>
</dbReference>
<dbReference type="Gene3D" id="2.130.10.10">
    <property type="entry name" value="YVTN repeat-like/Quinoprotein amine dehydrogenase"/>
    <property type="match status" value="3"/>
</dbReference>
<dbReference type="InterPro" id="IPR015943">
    <property type="entry name" value="WD40/YVTN_repeat-like_dom_sf"/>
</dbReference>
<dbReference type="SMART" id="SM00320">
    <property type="entry name" value="WD40"/>
    <property type="match status" value="6"/>
</dbReference>
<feature type="repeat" description="WD" evidence="3">
    <location>
        <begin position="1367"/>
        <end position="1408"/>
    </location>
</feature>
<keyword evidence="1 3" id="KW-0853">WD repeat</keyword>
<dbReference type="Pfam" id="PF00400">
    <property type="entry name" value="WD40"/>
    <property type="match status" value="1"/>
</dbReference>
<feature type="compositionally biased region" description="Polar residues" evidence="4">
    <location>
        <begin position="502"/>
        <end position="517"/>
    </location>
</feature>
<dbReference type="Gene3D" id="1.25.40.370">
    <property type="match status" value="1"/>
</dbReference>
<keyword evidence="2" id="KW-0677">Repeat</keyword>
<keyword evidence="7" id="KW-1185">Reference proteome</keyword>
<evidence type="ECO:0000313" key="7">
    <source>
        <dbReference type="Proteomes" id="UP000321570"/>
    </source>
</evidence>
<feature type="region of interest" description="Disordered" evidence="4">
    <location>
        <begin position="966"/>
        <end position="995"/>
    </location>
</feature>
<evidence type="ECO:0000256" key="2">
    <source>
        <dbReference type="ARBA" id="ARBA00022737"/>
    </source>
</evidence>
<evidence type="ECO:0000256" key="4">
    <source>
        <dbReference type="SAM" id="MobiDB-lite"/>
    </source>
</evidence>
<dbReference type="PANTHER" id="PTHR44019">
    <property type="entry name" value="WD REPEAT-CONTAINING PROTEIN 55"/>
    <property type="match status" value="1"/>
</dbReference>
<name>A0A564YL45_HYMDI</name>
<dbReference type="SUPFAM" id="SSF50969">
    <property type="entry name" value="YVTN repeat-like/Quinoprotein amine dehydrogenase"/>
    <property type="match status" value="1"/>
</dbReference>
<dbReference type="InterPro" id="IPR001680">
    <property type="entry name" value="WD40_rpt"/>
</dbReference>
<sequence length="1604" mass="173803">VYEIYWSCTKHEAVETLQRLHRYSLVQCKRDDESGCNFFSVPDIQLDLLRTTVPIRRQQALHCQFVDNYKARFSGQWNQLADFKLIHTYFCRSVGEHMLKGGRLFPLVDLLTDLQFICARLLVLGSSTVLADFRRYRPVFQRVGRITDWHMYLHFLQTTAYQLINPDRRVRELHRRARSPTRPGSLCDMGTDSGGHNGNAGAITGVNIPCVGGRQGAAFMQSITPDTSVGAFGGKHSQFYHHSSPSPPTFRRGDTVDRQRGVSVRKPRKDLMVKGLDLLQLGLMFPHDNAVFQQSLNILKTVDAAAFKANIVPPPRYYWYWSNSNSADSELVWATRTGKDRITAIAHETDYSSLPPSLRRRTKTSDDRSINRRFIGTSDGRIIILDVTSGYEVAVHQVHKPSVAVMAISLLPGNQFCLSCGADGRMIVSNLPPLDVCLKSPGAIGSGFSHGSIGDNNGSNGGGAGGGLDDSYFTTIDVDDEEDEDDAFFDVSGGSAVPGDQSPMTSFSPPSNSNFLQPSLPMLADTGYSKPGGENTMSSNGGGPRSNSPVLQEDEFPTYTVAPTVLADLPSSFEIRRNTQVASSFFSRQTADSGATAEDDTTIQQCIALSPLGTCLLFSETPPSTPLPISAATTAFSELTLKRQSEDTSSSQPTSSPPIAEQKPISLTIYSILAQSHAKFTLVKSRELRLPPQLGDRVNQVTVATASISLDDSMVIVGLSNGRLWVYSLDEIGWVVCISSSIPLKANPFFSALMSARTPRPRPECSPLDTSASYDNPKLVDFALTDGKVAKVCIFIHWPNQSRVTVNPGGWVPPCNPLVAAAIDNLVLVWAFENKLPNNVEDLQNAENIVANSRAQFCLPCSPTATITTLDSQPFDNYCLIAAGLTNGRAVIWSLPERNKIFDVCAHCTPVSSIRLSPYGYCRSPTVTPTSSPQGLIHANASGLVAVTTAAEDGVVKAWESPWQCTKEPTSTNMSPILSGDQSPARQRSNSSASATEVSSSVRVSALVRDQPFPLWADLYSVIFGTRGEFYAVGRIKASCSLQLLFRSPQTTPLDVDENCQAFHCVELSLITCHRRRAPHSQLLPNALGGSTATNPISPPTNSSTPSAFQAVSRLVKHSPVPSCAAFSEDMRLLVVGFENGAVHVLQLNCSKDPLRGFKSYRHLCISSKSSVSEPGCVGGRPTVVSRDLPLDIISSAVKITHLSLWTPPQDFEDSELELVVAAATAGGTVHVWEVRRSKPIAARRDTSFDISQVPEIKIPPTRQWLRMHLPTPVQSNSASNPLPTSTFSSRFFCGTEMAPASTVDQSAIVCFRLFANLEPLHQSNGTPGSWRSRIAWVSAGRDGLVCGRSLQSRDGDKDSSWTLNLVAHKSAEITGVDIDPEGRWLATAASDGAVCVWCLSTEKKVFEGSHKPLAVRCVAFRPIATDNEMGTEMLLASGDAGGNLRVWRLTAPRGGERSMIASRSTLSSDAAGCGGSGFVSLAWSADGGTLAGLSDRLCSWRLITKPNPSGVAGFHHVLDRSRVIRVFDTTDRRNHLFVSCSSPGAPYLPPTLVAMEVHSGICFVFDPIEMLACSSTNPPTTSTISASAEGDPVLSDVTSEMLK</sequence>
<feature type="compositionally biased region" description="Polar residues" evidence="4">
    <location>
        <begin position="966"/>
        <end position="988"/>
    </location>
</feature>
<evidence type="ECO:0000313" key="6">
    <source>
        <dbReference type="EMBL" id="VUZ47438.1"/>
    </source>
</evidence>
<protein>
    <recommendedName>
        <fullName evidence="5">APAF-1 helical domain-containing protein</fullName>
    </recommendedName>
</protein>
<feature type="domain" description="APAF-1 helical" evidence="5">
    <location>
        <begin position="59"/>
        <end position="164"/>
    </location>
</feature>
<dbReference type="Pfam" id="PF17908">
    <property type="entry name" value="APAF1_C"/>
    <property type="match status" value="1"/>
</dbReference>
<dbReference type="InterPro" id="IPR036322">
    <property type="entry name" value="WD40_repeat_dom_sf"/>
</dbReference>
<dbReference type="GO" id="GO:0005829">
    <property type="term" value="C:cytosol"/>
    <property type="evidence" value="ECO:0007669"/>
    <property type="project" value="UniProtKB-ARBA"/>
</dbReference>
<dbReference type="InterPro" id="IPR041452">
    <property type="entry name" value="APAF1_C"/>
</dbReference>
<organism evidence="6 7">
    <name type="scientific">Hymenolepis diminuta</name>
    <name type="common">Rat tapeworm</name>
    <dbReference type="NCBI Taxonomy" id="6216"/>
    <lineage>
        <taxon>Eukaryota</taxon>
        <taxon>Metazoa</taxon>
        <taxon>Spiralia</taxon>
        <taxon>Lophotrochozoa</taxon>
        <taxon>Platyhelminthes</taxon>
        <taxon>Cestoda</taxon>
        <taxon>Eucestoda</taxon>
        <taxon>Cyclophyllidea</taxon>
        <taxon>Hymenolepididae</taxon>
        <taxon>Hymenolepis</taxon>
    </lineage>
</organism>
<feature type="non-terminal residue" evidence="6">
    <location>
        <position position="1"/>
    </location>
</feature>
<feature type="region of interest" description="Disordered" evidence="4">
    <location>
        <begin position="242"/>
        <end position="263"/>
    </location>
</feature>
<gene>
    <name evidence="6" type="ORF">WMSIL1_LOCUS7053</name>
</gene>
<dbReference type="Proteomes" id="UP000321570">
    <property type="component" value="Unassembled WGS sequence"/>
</dbReference>
<feature type="region of interest" description="Disordered" evidence="4">
    <location>
        <begin position="486"/>
        <end position="551"/>
    </location>
</feature>
<feature type="compositionally biased region" description="Low complexity" evidence="4">
    <location>
        <begin position="648"/>
        <end position="658"/>
    </location>
</feature>
<dbReference type="PROSITE" id="PS50082">
    <property type="entry name" value="WD_REPEATS_2"/>
    <property type="match status" value="1"/>
</dbReference>
<dbReference type="SUPFAM" id="SSF50978">
    <property type="entry name" value="WD40 repeat-like"/>
    <property type="match status" value="1"/>
</dbReference>
<dbReference type="EMBL" id="CABIJS010000244">
    <property type="protein sequence ID" value="VUZ47438.1"/>
    <property type="molecule type" value="Genomic_DNA"/>
</dbReference>
<evidence type="ECO:0000256" key="1">
    <source>
        <dbReference type="ARBA" id="ARBA00022574"/>
    </source>
</evidence>
<dbReference type="InterPro" id="IPR011044">
    <property type="entry name" value="Quino_amine_DH_bsu"/>
</dbReference>